<organism evidence="2 3">
    <name type="scientific">Silicimonas algicola</name>
    <dbReference type="NCBI Taxonomy" id="1826607"/>
    <lineage>
        <taxon>Bacteria</taxon>
        <taxon>Pseudomonadati</taxon>
        <taxon>Pseudomonadota</taxon>
        <taxon>Alphaproteobacteria</taxon>
        <taxon>Rhodobacterales</taxon>
        <taxon>Paracoccaceae</taxon>
    </lineage>
</organism>
<dbReference type="RefSeq" id="WP_420902631.1">
    <property type="nucleotide sequence ID" value="NZ_CP034588.1"/>
</dbReference>
<dbReference type="InterPro" id="IPR036249">
    <property type="entry name" value="Thioredoxin-like_sf"/>
</dbReference>
<gene>
    <name evidence="2" type="ORF">C8D95_11189</name>
</gene>
<sequence>MDLLRKTLPLIRAGLAAVAMALAALPASATEAVELVMVEEDGCMWCAQWNRDVSPEYALTGEGRAAPLRRIDLHAPVPEDLTFERPVRFTPTFVLVQNGQELSRIEGYPGEDFFWGLLQMMLTKAGLDYGAEG</sequence>
<dbReference type="Proteomes" id="UP000245390">
    <property type="component" value="Unassembled WGS sequence"/>
</dbReference>
<evidence type="ECO:0000313" key="3">
    <source>
        <dbReference type="Proteomes" id="UP000245390"/>
    </source>
</evidence>
<accession>A0A316G125</accession>
<evidence type="ECO:0000256" key="1">
    <source>
        <dbReference type="SAM" id="SignalP"/>
    </source>
</evidence>
<reference evidence="2 3" key="1">
    <citation type="submission" date="2018-05" db="EMBL/GenBank/DDBJ databases">
        <title>Genomic Encyclopedia of Type Strains, Phase IV (KMG-IV): sequencing the most valuable type-strain genomes for metagenomic binning, comparative biology and taxonomic classification.</title>
        <authorList>
            <person name="Goeker M."/>
        </authorList>
    </citation>
    <scope>NUCLEOTIDE SEQUENCE [LARGE SCALE GENOMIC DNA]</scope>
    <source>
        <strain evidence="2 3">DSM 103371</strain>
    </source>
</reference>
<comment type="caution">
    <text evidence="2">The sequence shown here is derived from an EMBL/GenBank/DDBJ whole genome shotgun (WGS) entry which is preliminary data.</text>
</comment>
<protein>
    <recommendedName>
        <fullName evidence="4">Thioredoxin-like protein</fullName>
    </recommendedName>
</protein>
<dbReference type="AlphaFoldDB" id="A0A316G125"/>
<feature type="chain" id="PRO_5016459244" description="Thioredoxin-like protein" evidence="1">
    <location>
        <begin position="30"/>
        <end position="133"/>
    </location>
</feature>
<proteinExistence type="predicted"/>
<evidence type="ECO:0000313" key="2">
    <source>
        <dbReference type="EMBL" id="PWK54654.1"/>
    </source>
</evidence>
<feature type="signal peptide" evidence="1">
    <location>
        <begin position="1"/>
        <end position="29"/>
    </location>
</feature>
<name>A0A316G125_9RHOB</name>
<keyword evidence="1" id="KW-0732">Signal</keyword>
<dbReference type="Gene3D" id="3.40.30.10">
    <property type="entry name" value="Glutaredoxin"/>
    <property type="match status" value="1"/>
</dbReference>
<dbReference type="EMBL" id="QGGV01000011">
    <property type="protein sequence ID" value="PWK54654.1"/>
    <property type="molecule type" value="Genomic_DNA"/>
</dbReference>
<evidence type="ECO:0008006" key="4">
    <source>
        <dbReference type="Google" id="ProtNLM"/>
    </source>
</evidence>
<keyword evidence="3" id="KW-1185">Reference proteome</keyword>
<dbReference type="SUPFAM" id="SSF52833">
    <property type="entry name" value="Thioredoxin-like"/>
    <property type="match status" value="1"/>
</dbReference>